<dbReference type="OrthoDB" id="5574393at2"/>
<evidence type="ECO:0000313" key="4">
    <source>
        <dbReference type="EMBL" id="TDU32019.1"/>
    </source>
</evidence>
<evidence type="ECO:0000256" key="1">
    <source>
        <dbReference type="SAM" id="MobiDB-lite"/>
    </source>
</evidence>
<keyword evidence="5" id="KW-1185">Reference proteome</keyword>
<comment type="caution">
    <text evidence="4">The sequence shown here is derived from an EMBL/GenBank/DDBJ whole genome shotgun (WGS) entry which is preliminary data.</text>
</comment>
<dbReference type="Pfam" id="PF14086">
    <property type="entry name" value="DUF4266"/>
    <property type="match status" value="1"/>
</dbReference>
<dbReference type="Proteomes" id="UP000295341">
    <property type="component" value="Unassembled WGS sequence"/>
</dbReference>
<feature type="domain" description="DUF4266" evidence="3">
    <location>
        <begin position="25"/>
        <end position="74"/>
    </location>
</feature>
<reference evidence="4 5" key="1">
    <citation type="submission" date="2019-03" db="EMBL/GenBank/DDBJ databases">
        <title>Genomic Encyclopedia of Type Strains, Phase IV (KMG-IV): sequencing the most valuable type-strain genomes for metagenomic binning, comparative biology and taxonomic classification.</title>
        <authorList>
            <person name="Goeker M."/>
        </authorList>
    </citation>
    <scope>NUCLEOTIDE SEQUENCE [LARGE SCALE GENOMIC DNA]</scope>
    <source>
        <strain evidence="4 5">DSM 26377</strain>
    </source>
</reference>
<accession>A0A4S3K875</accession>
<feature type="chain" id="PRO_5030100217" evidence="2">
    <location>
        <begin position="21"/>
        <end position="74"/>
    </location>
</feature>
<dbReference type="EMBL" id="SOBT01000008">
    <property type="protein sequence ID" value="TDU32019.1"/>
    <property type="molecule type" value="Genomic_DNA"/>
</dbReference>
<keyword evidence="2" id="KW-0732">Signal</keyword>
<dbReference type="InterPro" id="IPR025362">
    <property type="entry name" value="DUF4266"/>
</dbReference>
<organism evidence="4 5">
    <name type="scientific">Panacagrimonas perspica</name>
    <dbReference type="NCBI Taxonomy" id="381431"/>
    <lineage>
        <taxon>Bacteria</taxon>
        <taxon>Pseudomonadati</taxon>
        <taxon>Pseudomonadota</taxon>
        <taxon>Gammaproteobacteria</taxon>
        <taxon>Nevskiales</taxon>
        <taxon>Nevskiaceae</taxon>
        <taxon>Panacagrimonas</taxon>
    </lineage>
</organism>
<dbReference type="PROSITE" id="PS51257">
    <property type="entry name" value="PROKAR_LIPOPROTEIN"/>
    <property type="match status" value="1"/>
</dbReference>
<name>A0A4S3K875_9GAMM</name>
<evidence type="ECO:0000313" key="5">
    <source>
        <dbReference type="Proteomes" id="UP000295341"/>
    </source>
</evidence>
<feature type="region of interest" description="Disordered" evidence="1">
    <location>
        <begin position="55"/>
        <end position="74"/>
    </location>
</feature>
<feature type="compositionally biased region" description="Gly residues" evidence="1">
    <location>
        <begin position="61"/>
        <end position="74"/>
    </location>
</feature>
<dbReference type="RefSeq" id="WP_133881502.1">
    <property type="nucleotide sequence ID" value="NZ_MWIN01000004.1"/>
</dbReference>
<dbReference type="AlphaFoldDB" id="A0A4S3K875"/>
<sequence length="74" mass="7735">MKTVVSSLLLAALLSGCAEFAYKPVMPYERERLADPLMSLSRDPVSDAHLQHVQETREGARGGAGTGGGGCGCN</sequence>
<evidence type="ECO:0000259" key="3">
    <source>
        <dbReference type="Pfam" id="PF14086"/>
    </source>
</evidence>
<feature type="signal peptide" evidence="2">
    <location>
        <begin position="1"/>
        <end position="20"/>
    </location>
</feature>
<proteinExistence type="predicted"/>
<gene>
    <name evidence="4" type="ORF">DFR24_1407</name>
</gene>
<protein>
    <submittedName>
        <fullName evidence="4">Uncharacterized protein DUF4266</fullName>
    </submittedName>
</protein>
<evidence type="ECO:0000256" key="2">
    <source>
        <dbReference type="SAM" id="SignalP"/>
    </source>
</evidence>